<reference evidence="2" key="2">
    <citation type="submission" date="2020-09" db="EMBL/GenBank/DDBJ databases">
        <authorList>
            <person name="Sun Q."/>
            <person name="Zhou Y."/>
        </authorList>
    </citation>
    <scope>NUCLEOTIDE SEQUENCE</scope>
    <source>
        <strain evidence="2">CGMCC 1.16067</strain>
    </source>
</reference>
<reference evidence="2" key="1">
    <citation type="journal article" date="2014" name="Int. J. Syst. Evol. Microbiol.">
        <title>Complete genome sequence of Corynebacterium casei LMG S-19264T (=DSM 44701T), isolated from a smear-ripened cheese.</title>
        <authorList>
            <consortium name="US DOE Joint Genome Institute (JGI-PGF)"/>
            <person name="Walter F."/>
            <person name="Albersmeier A."/>
            <person name="Kalinowski J."/>
            <person name="Ruckert C."/>
        </authorList>
    </citation>
    <scope>NUCLEOTIDE SEQUENCE</scope>
    <source>
        <strain evidence="2">CGMCC 1.16067</strain>
    </source>
</reference>
<gene>
    <name evidence="2" type="ORF">GCM10011519_30060</name>
</gene>
<keyword evidence="1" id="KW-0812">Transmembrane</keyword>
<dbReference type="AlphaFoldDB" id="A0A917BRG6"/>
<comment type="caution">
    <text evidence="2">The sequence shown here is derived from an EMBL/GenBank/DDBJ whole genome shotgun (WGS) entry which is preliminary data.</text>
</comment>
<protein>
    <submittedName>
        <fullName evidence="2">Uncharacterized protein</fullName>
    </submittedName>
</protein>
<keyword evidence="1" id="KW-0472">Membrane</keyword>
<sequence length="121" mass="12664">MRDVPSPLLAWLALATIGLVVQVALTDYGPQGIEVAGFWTFVGAVLLAMVGWRRSSVARLLILLSAWTGFAVYALASVGSADRLRDLAVAGACLLQAVALINPAVRAHVTETATAGHEPAR</sequence>
<keyword evidence="1" id="KW-1133">Transmembrane helix</keyword>
<proteinExistence type="predicted"/>
<dbReference type="EMBL" id="BMKQ01000001">
    <property type="protein sequence ID" value="GGF54149.1"/>
    <property type="molecule type" value="Genomic_DNA"/>
</dbReference>
<evidence type="ECO:0000256" key="1">
    <source>
        <dbReference type="SAM" id="Phobius"/>
    </source>
</evidence>
<feature type="transmembrane region" description="Helical" evidence="1">
    <location>
        <begin position="60"/>
        <end position="81"/>
    </location>
</feature>
<name>A0A917BRG6_9ACTN</name>
<feature type="transmembrane region" description="Helical" evidence="1">
    <location>
        <begin position="36"/>
        <end position="53"/>
    </location>
</feature>
<evidence type="ECO:0000313" key="3">
    <source>
        <dbReference type="Proteomes" id="UP000649179"/>
    </source>
</evidence>
<dbReference type="Proteomes" id="UP000649179">
    <property type="component" value="Unassembled WGS sequence"/>
</dbReference>
<accession>A0A917BRG6</accession>
<evidence type="ECO:0000313" key="2">
    <source>
        <dbReference type="EMBL" id="GGF54149.1"/>
    </source>
</evidence>
<keyword evidence="3" id="KW-1185">Reference proteome</keyword>
<organism evidence="2 3">
    <name type="scientific">Marmoricola endophyticus</name>
    <dbReference type="NCBI Taxonomy" id="2040280"/>
    <lineage>
        <taxon>Bacteria</taxon>
        <taxon>Bacillati</taxon>
        <taxon>Actinomycetota</taxon>
        <taxon>Actinomycetes</taxon>
        <taxon>Propionibacteriales</taxon>
        <taxon>Nocardioidaceae</taxon>
        <taxon>Marmoricola</taxon>
    </lineage>
</organism>